<organism evidence="1 2">
    <name type="scientific">Paraburkholderia caribensis MBA4</name>
    <dbReference type="NCBI Taxonomy" id="1323664"/>
    <lineage>
        <taxon>Bacteria</taxon>
        <taxon>Pseudomonadati</taxon>
        <taxon>Pseudomonadota</taxon>
        <taxon>Betaproteobacteria</taxon>
        <taxon>Burkholderiales</taxon>
        <taxon>Burkholderiaceae</taxon>
        <taxon>Paraburkholderia</taxon>
    </lineage>
</organism>
<dbReference type="AlphaFoldDB" id="A0A0P0REN7"/>
<reference evidence="1 2" key="1">
    <citation type="journal article" date="2014" name="Genome Announc.">
        <title>Draft Genome Sequence of the Haloacid-Degrading Burkholderia caribensis Strain MBA4.</title>
        <authorList>
            <person name="Pan Y."/>
            <person name="Kong K.F."/>
            <person name="Tsang J.S."/>
        </authorList>
    </citation>
    <scope>NUCLEOTIDE SEQUENCE [LARGE SCALE GENOMIC DNA]</scope>
    <source>
        <strain evidence="1 2">MBA4</strain>
    </source>
</reference>
<sequence>MADHPPRIDRTCRFCMDAHKEISARTHELSSEKKRQPA</sequence>
<evidence type="ECO:0000313" key="1">
    <source>
        <dbReference type="EMBL" id="ALL66910.1"/>
    </source>
</evidence>
<proteinExistence type="predicted"/>
<dbReference type="Proteomes" id="UP000019146">
    <property type="component" value="Chromosome 2"/>
</dbReference>
<evidence type="ECO:0000313" key="2">
    <source>
        <dbReference type="Proteomes" id="UP000019146"/>
    </source>
</evidence>
<gene>
    <name evidence="1" type="ORF">K788_0003141</name>
</gene>
<accession>A0A0P0REN7</accession>
<dbReference type="KEGG" id="bcai:K788_0003141"/>
<protein>
    <submittedName>
        <fullName evidence="1">Uncharacterized protein</fullName>
    </submittedName>
</protein>
<dbReference type="EMBL" id="CP012747">
    <property type="protein sequence ID" value="ALL66910.1"/>
    <property type="molecule type" value="Genomic_DNA"/>
</dbReference>
<name>A0A0P0REN7_9BURK</name>